<organism evidence="2">
    <name type="scientific">Oryza punctata</name>
    <name type="common">Red rice</name>
    <dbReference type="NCBI Taxonomy" id="4537"/>
    <lineage>
        <taxon>Eukaryota</taxon>
        <taxon>Viridiplantae</taxon>
        <taxon>Streptophyta</taxon>
        <taxon>Embryophyta</taxon>
        <taxon>Tracheophyta</taxon>
        <taxon>Spermatophyta</taxon>
        <taxon>Magnoliopsida</taxon>
        <taxon>Liliopsida</taxon>
        <taxon>Poales</taxon>
        <taxon>Poaceae</taxon>
        <taxon>BOP clade</taxon>
        <taxon>Oryzoideae</taxon>
        <taxon>Oryzeae</taxon>
        <taxon>Oryzinae</taxon>
        <taxon>Oryza</taxon>
    </lineage>
</organism>
<dbReference type="HOGENOM" id="CLU_2744370_0_0_1"/>
<reference evidence="2" key="2">
    <citation type="submission" date="2018-05" db="EMBL/GenBank/DDBJ databases">
        <title>OpunRS2 (Oryza punctata Reference Sequence Version 2).</title>
        <authorList>
            <person name="Zhang J."/>
            <person name="Kudrna D."/>
            <person name="Lee S."/>
            <person name="Talag J."/>
            <person name="Welchert J."/>
            <person name="Wing R.A."/>
        </authorList>
    </citation>
    <scope>NUCLEOTIDE SEQUENCE [LARGE SCALE GENOMIC DNA]</scope>
</reference>
<evidence type="ECO:0000256" key="1">
    <source>
        <dbReference type="SAM" id="MobiDB-lite"/>
    </source>
</evidence>
<feature type="region of interest" description="Disordered" evidence="1">
    <location>
        <begin position="1"/>
        <end position="22"/>
    </location>
</feature>
<name>A0A0E0K313_ORYPU</name>
<proteinExistence type="predicted"/>
<dbReference type="AlphaFoldDB" id="A0A0E0K313"/>
<sequence length="71" mass="7799">MATATKPATAADTATAAHSGKKTLNRSIVVNKKEERSWIALSMKEAVGARSDRLDRRFDFMLRACSLDSSR</sequence>
<keyword evidence="3" id="KW-1185">Reference proteome</keyword>
<dbReference type="EnsemblPlants" id="OPUNC02G23840.1">
    <property type="protein sequence ID" value="OPUNC02G23840.1"/>
    <property type="gene ID" value="OPUNC02G23840"/>
</dbReference>
<reference evidence="2" key="1">
    <citation type="submission" date="2015-04" db="UniProtKB">
        <authorList>
            <consortium name="EnsemblPlants"/>
        </authorList>
    </citation>
    <scope>IDENTIFICATION</scope>
</reference>
<feature type="compositionally biased region" description="Low complexity" evidence="1">
    <location>
        <begin position="1"/>
        <end position="17"/>
    </location>
</feature>
<dbReference type="Gramene" id="OPUNC02G23840.1">
    <property type="protein sequence ID" value="OPUNC02G23840.1"/>
    <property type="gene ID" value="OPUNC02G23840"/>
</dbReference>
<dbReference type="Proteomes" id="UP000026962">
    <property type="component" value="Chromosome 2"/>
</dbReference>
<accession>A0A0E0K313</accession>
<protein>
    <submittedName>
        <fullName evidence="2">Uncharacterized protein</fullName>
    </submittedName>
</protein>
<evidence type="ECO:0000313" key="3">
    <source>
        <dbReference type="Proteomes" id="UP000026962"/>
    </source>
</evidence>
<evidence type="ECO:0000313" key="2">
    <source>
        <dbReference type="EnsemblPlants" id="OPUNC02G23840.1"/>
    </source>
</evidence>